<protein>
    <submittedName>
        <fullName evidence="2">Uncharacterized protein</fullName>
    </submittedName>
</protein>
<organism evidence="2">
    <name type="scientific">Cucumis melo</name>
    <name type="common">Muskmelon</name>
    <dbReference type="NCBI Taxonomy" id="3656"/>
    <lineage>
        <taxon>Eukaryota</taxon>
        <taxon>Viridiplantae</taxon>
        <taxon>Streptophyta</taxon>
        <taxon>Embryophyta</taxon>
        <taxon>Tracheophyta</taxon>
        <taxon>Spermatophyta</taxon>
        <taxon>Magnoliopsida</taxon>
        <taxon>eudicotyledons</taxon>
        <taxon>Gunneridae</taxon>
        <taxon>Pentapetalae</taxon>
        <taxon>rosids</taxon>
        <taxon>fabids</taxon>
        <taxon>Cucurbitales</taxon>
        <taxon>Cucurbitaceae</taxon>
        <taxon>Benincaseae</taxon>
        <taxon>Cucumis</taxon>
    </lineage>
</organism>
<name>A0A9I9EM19_CUCME</name>
<accession>A0A9I9EM19</accession>
<feature type="signal peptide" evidence="1">
    <location>
        <begin position="1"/>
        <end position="29"/>
    </location>
</feature>
<dbReference type="Gramene" id="MELO3C035718.2.1">
    <property type="protein sequence ID" value="MELO3C035718.2.1"/>
    <property type="gene ID" value="MELO3C035718.2"/>
</dbReference>
<feature type="chain" id="PRO_5039930533" evidence="1">
    <location>
        <begin position="30"/>
        <end position="106"/>
    </location>
</feature>
<proteinExistence type="predicted"/>
<evidence type="ECO:0000256" key="1">
    <source>
        <dbReference type="SAM" id="SignalP"/>
    </source>
</evidence>
<dbReference type="EnsemblPlants" id="MELO3C035718.2.1">
    <property type="protein sequence ID" value="MELO3C035718.2.1"/>
    <property type="gene ID" value="MELO3C035718.2"/>
</dbReference>
<evidence type="ECO:0000313" key="2">
    <source>
        <dbReference type="EnsemblPlants" id="MELO3C035718.2.1"/>
    </source>
</evidence>
<dbReference type="AlphaFoldDB" id="A0A9I9EM19"/>
<sequence>MTSSTKNSPFLCTIFLILLLSSIISPSNSQSTNKLHYSNSLFFPSLPKAPTPPSSPSNKGHATLTDLKLLHRTNRRLIADHSSQSPHYYIYCNRFLRSVPSPGVGH</sequence>
<keyword evidence="1" id="KW-0732">Signal</keyword>
<reference evidence="2" key="1">
    <citation type="submission" date="2023-03" db="UniProtKB">
        <authorList>
            <consortium name="EnsemblPlants"/>
        </authorList>
    </citation>
    <scope>IDENTIFICATION</scope>
</reference>